<dbReference type="AlphaFoldDB" id="A0A8X7BYB4"/>
<proteinExistence type="predicted"/>
<reference evidence="1" key="1">
    <citation type="submission" date="2020-08" db="EMBL/GenBank/DDBJ databases">
        <title>Multicomponent nature underlies the extraordinary mechanical properties of spider dragline silk.</title>
        <authorList>
            <person name="Kono N."/>
            <person name="Nakamura H."/>
            <person name="Mori M."/>
            <person name="Yoshida Y."/>
            <person name="Ohtoshi R."/>
            <person name="Malay A.D."/>
            <person name="Moran D.A.P."/>
            <person name="Tomita M."/>
            <person name="Numata K."/>
            <person name="Arakawa K."/>
        </authorList>
    </citation>
    <scope>NUCLEOTIDE SEQUENCE</scope>
</reference>
<name>A0A8X7BYB4_9ARAC</name>
<accession>A0A8X7BYB4</accession>
<keyword evidence="2" id="KW-1185">Reference proteome</keyword>
<comment type="caution">
    <text evidence="1">The sequence shown here is derived from an EMBL/GenBank/DDBJ whole genome shotgun (WGS) entry which is preliminary data.</text>
</comment>
<gene>
    <name evidence="1" type="ORF">TNIN_364371</name>
</gene>
<organism evidence="1 2">
    <name type="scientific">Trichonephila inaurata madagascariensis</name>
    <dbReference type="NCBI Taxonomy" id="2747483"/>
    <lineage>
        <taxon>Eukaryota</taxon>
        <taxon>Metazoa</taxon>
        <taxon>Ecdysozoa</taxon>
        <taxon>Arthropoda</taxon>
        <taxon>Chelicerata</taxon>
        <taxon>Arachnida</taxon>
        <taxon>Araneae</taxon>
        <taxon>Araneomorphae</taxon>
        <taxon>Entelegynae</taxon>
        <taxon>Araneoidea</taxon>
        <taxon>Nephilidae</taxon>
        <taxon>Trichonephila</taxon>
        <taxon>Trichonephila inaurata</taxon>
    </lineage>
</organism>
<evidence type="ECO:0000313" key="2">
    <source>
        <dbReference type="Proteomes" id="UP000886998"/>
    </source>
</evidence>
<dbReference type="EMBL" id="BMAV01005308">
    <property type="protein sequence ID" value="GFY46309.1"/>
    <property type="molecule type" value="Genomic_DNA"/>
</dbReference>
<sequence>MLIHFTQRSLIVNDEVGPMSRPAADPECDPLQPGSIWCGTHGHFFRGVKRSVALKKRMEAKGLRPSGCAEVLGGGRITPCYSPLPILPHTLLAFPHVLRFLTPQYSAQPKPILNSGYHMRTKGSKSSHRLGLL</sequence>
<dbReference type="OrthoDB" id="6435198at2759"/>
<evidence type="ECO:0000313" key="1">
    <source>
        <dbReference type="EMBL" id="GFY46309.1"/>
    </source>
</evidence>
<dbReference type="Proteomes" id="UP000886998">
    <property type="component" value="Unassembled WGS sequence"/>
</dbReference>
<protein>
    <submittedName>
        <fullName evidence="1">Uncharacterized protein</fullName>
    </submittedName>
</protein>